<dbReference type="InterPro" id="IPR039426">
    <property type="entry name" value="TonB-dep_rcpt-like"/>
</dbReference>
<accession>A0A1X7ICZ1</accession>
<dbReference type="SUPFAM" id="SSF49464">
    <property type="entry name" value="Carboxypeptidase regulatory domain-like"/>
    <property type="match status" value="1"/>
</dbReference>
<dbReference type="GO" id="GO:0015344">
    <property type="term" value="F:siderophore uptake transmembrane transporter activity"/>
    <property type="evidence" value="ECO:0007669"/>
    <property type="project" value="TreeGrafter"/>
</dbReference>
<name>A0A1X7ICZ1_9BACT</name>
<evidence type="ECO:0000256" key="5">
    <source>
        <dbReference type="ARBA" id="ARBA00022729"/>
    </source>
</evidence>
<dbReference type="EMBL" id="FXAW01000001">
    <property type="protein sequence ID" value="SMG12490.1"/>
    <property type="molecule type" value="Genomic_DNA"/>
</dbReference>
<dbReference type="InterPro" id="IPR037066">
    <property type="entry name" value="Plug_dom_sf"/>
</dbReference>
<evidence type="ECO:0000313" key="10">
    <source>
        <dbReference type="Proteomes" id="UP000193804"/>
    </source>
</evidence>
<evidence type="ECO:0000313" key="9">
    <source>
        <dbReference type="EMBL" id="SMG12490.1"/>
    </source>
</evidence>
<dbReference type="AlphaFoldDB" id="A0A1X7ICZ1"/>
<evidence type="ECO:0000256" key="7">
    <source>
        <dbReference type="ARBA" id="ARBA00023237"/>
    </source>
</evidence>
<keyword evidence="6" id="KW-0472">Membrane</keyword>
<dbReference type="Pfam" id="PF13715">
    <property type="entry name" value="CarbopepD_reg_2"/>
    <property type="match status" value="1"/>
</dbReference>
<dbReference type="Gene3D" id="2.60.40.1120">
    <property type="entry name" value="Carboxypeptidase-like, regulatory domain"/>
    <property type="match status" value="1"/>
</dbReference>
<comment type="subcellular location">
    <subcellularLocation>
        <location evidence="1">Cell outer membrane</location>
        <topology evidence="1">Multi-pass membrane protein</topology>
    </subcellularLocation>
</comment>
<evidence type="ECO:0000256" key="4">
    <source>
        <dbReference type="ARBA" id="ARBA00022692"/>
    </source>
</evidence>
<evidence type="ECO:0000256" key="6">
    <source>
        <dbReference type="ARBA" id="ARBA00023136"/>
    </source>
</evidence>
<evidence type="ECO:0000256" key="3">
    <source>
        <dbReference type="ARBA" id="ARBA00022452"/>
    </source>
</evidence>
<dbReference type="STRING" id="1028.SAMN05661096_00512"/>
<dbReference type="InterPro" id="IPR036942">
    <property type="entry name" value="Beta-barrel_TonB_sf"/>
</dbReference>
<keyword evidence="3" id="KW-1134">Transmembrane beta strand</keyword>
<dbReference type="Gene3D" id="2.40.170.20">
    <property type="entry name" value="TonB-dependent receptor, beta-barrel domain"/>
    <property type="match status" value="1"/>
</dbReference>
<reference evidence="10" key="1">
    <citation type="submission" date="2017-04" db="EMBL/GenBank/DDBJ databases">
        <authorList>
            <person name="Varghese N."/>
            <person name="Submissions S."/>
        </authorList>
    </citation>
    <scope>NUCLEOTIDE SEQUENCE [LARGE SCALE GENOMIC DNA]</scope>
    <source>
        <strain evidence="10">DSM 4125</strain>
    </source>
</reference>
<evidence type="ECO:0000259" key="8">
    <source>
        <dbReference type="Pfam" id="PF07715"/>
    </source>
</evidence>
<proteinExistence type="predicted"/>
<dbReference type="Pfam" id="PF07715">
    <property type="entry name" value="Plug"/>
    <property type="match status" value="1"/>
</dbReference>
<gene>
    <name evidence="9" type="ORF">SAMN05661096_00512</name>
</gene>
<keyword evidence="4" id="KW-0812">Transmembrane</keyword>
<organism evidence="9 10">
    <name type="scientific">Marivirga sericea</name>
    <dbReference type="NCBI Taxonomy" id="1028"/>
    <lineage>
        <taxon>Bacteria</taxon>
        <taxon>Pseudomonadati</taxon>
        <taxon>Bacteroidota</taxon>
        <taxon>Cytophagia</taxon>
        <taxon>Cytophagales</taxon>
        <taxon>Marivirgaceae</taxon>
        <taxon>Marivirga</taxon>
    </lineage>
</organism>
<keyword evidence="2" id="KW-0813">Transport</keyword>
<feature type="domain" description="TonB-dependent receptor plug" evidence="8">
    <location>
        <begin position="139"/>
        <end position="221"/>
    </location>
</feature>
<dbReference type="Proteomes" id="UP000193804">
    <property type="component" value="Unassembled WGS sequence"/>
</dbReference>
<dbReference type="PANTHER" id="PTHR30069:SF29">
    <property type="entry name" value="HEMOGLOBIN AND HEMOGLOBIN-HAPTOGLOBIN-BINDING PROTEIN 1-RELATED"/>
    <property type="match status" value="1"/>
</dbReference>
<keyword evidence="7" id="KW-0998">Cell outer membrane</keyword>
<evidence type="ECO:0000256" key="1">
    <source>
        <dbReference type="ARBA" id="ARBA00004571"/>
    </source>
</evidence>
<dbReference type="GO" id="GO:0009279">
    <property type="term" value="C:cell outer membrane"/>
    <property type="evidence" value="ECO:0007669"/>
    <property type="project" value="UniProtKB-SubCell"/>
</dbReference>
<evidence type="ECO:0000256" key="2">
    <source>
        <dbReference type="ARBA" id="ARBA00022448"/>
    </source>
</evidence>
<dbReference type="Gene3D" id="2.170.130.10">
    <property type="entry name" value="TonB-dependent receptor, plug domain"/>
    <property type="match status" value="1"/>
</dbReference>
<dbReference type="SUPFAM" id="SSF56935">
    <property type="entry name" value="Porins"/>
    <property type="match status" value="1"/>
</dbReference>
<keyword evidence="9" id="KW-0675">Receptor</keyword>
<dbReference type="GO" id="GO:0044718">
    <property type="term" value="P:siderophore transmembrane transport"/>
    <property type="evidence" value="ECO:0007669"/>
    <property type="project" value="TreeGrafter"/>
</dbReference>
<dbReference type="InterPro" id="IPR008969">
    <property type="entry name" value="CarboxyPept-like_regulatory"/>
</dbReference>
<protein>
    <submittedName>
        <fullName evidence="9">Outer membrane receptor proteins, mostly Fe transport</fullName>
    </submittedName>
</protein>
<dbReference type="PANTHER" id="PTHR30069">
    <property type="entry name" value="TONB-DEPENDENT OUTER MEMBRANE RECEPTOR"/>
    <property type="match status" value="1"/>
</dbReference>
<sequence>MINSIEYMRPIFLLFLTFLASSTILAQNQNLKGRVVDARNNEGIASAGIQLIDTEYNTQTDSLGFFSIKTPDLPEFHLRITHVSFINQTIKTQASDSILIQMQVDNLLLKAVDVSGQSDRLLKNGLQRIEPLSVNETATPFNEFNQVLATLPGVVSNNELSSSYAVRGGNFDENLVYVNGMEIYRPFLVRAGQQEGLSFINPDLVGKIEFSAGGWEAKYGDKLSSNLLIDYQQTEETEGNINLGLLGASGYLSTQFNDKDNLLLGLRYKNAKYLFNTFETAGEYLPRFLDFQAFYNYRFSDKTTLDLLAVFAQNDYRIEPASRETDFGSFQQKLRFFVGFEGTESLSYSSFQGGARLRHLLTENFRTSVILSAFSTSEYEYNNTEGSYQLCDVDRDLSSDTFDECISLRGIGANYNYARNFLYAQVAQAILRNDWQIQKDHLLAFGFEYKKQYVNDNLDEFEFRDSADFAQVNRVVNQENNLEATFANVYVQHEWQINDRHSLNSGLRLNYGSNTEEWLLSPRVQYQVILHPDKSGQFNFSTGLYRQFPFYRELRDFSGNITPDVRAQSALHFIGSYSKNIELWERPFQANSSFYYKQLYDIIPFDVDNIRLRYRPELNADGYAYGADFRFSGEFVPGMESWFSLGLLSTKENVEEDNRGYIRRPTDQRVTASIFFQDNFINDPSLKVNLKLQIGSGLPVGFPNSLEGRSIFTGEWYRRMDVGFSKQFMGEKIQNLEYIESFWIGLDVLNVLGVSNTISYSWIEDVNGQTFAVPNSLSARFLNLKGIVKF</sequence>
<dbReference type="InterPro" id="IPR012910">
    <property type="entry name" value="Plug_dom"/>
</dbReference>
<keyword evidence="10" id="KW-1185">Reference proteome</keyword>
<keyword evidence="5" id="KW-0732">Signal</keyword>